<evidence type="ECO:0000313" key="2">
    <source>
        <dbReference type="EMBL" id="KAF7272830.1"/>
    </source>
</evidence>
<keyword evidence="3" id="KW-1185">Reference proteome</keyword>
<accession>A0A834I7E9</accession>
<sequence>MGAYHYGPEVLLIGYRDQTPQNYLAILFYERFFTKKSQTAFVAYSVLLMHDLTVLFVSVLDCYLCDLNRGVHLFRPPIARTPTTTGEEDGERGGRGRRRGEGRRAGGPGSGPKASSRPSGTPGPSASRQIRLGGPACAVLQHALIATSDKWTVLKYRRNSQIIVRDFIYEIAAADGIFSPCQRPVSD</sequence>
<organism evidence="2 3">
    <name type="scientific">Rhynchophorus ferrugineus</name>
    <name type="common">Red palm weevil</name>
    <name type="synonym">Curculio ferrugineus</name>
    <dbReference type="NCBI Taxonomy" id="354439"/>
    <lineage>
        <taxon>Eukaryota</taxon>
        <taxon>Metazoa</taxon>
        <taxon>Ecdysozoa</taxon>
        <taxon>Arthropoda</taxon>
        <taxon>Hexapoda</taxon>
        <taxon>Insecta</taxon>
        <taxon>Pterygota</taxon>
        <taxon>Neoptera</taxon>
        <taxon>Endopterygota</taxon>
        <taxon>Coleoptera</taxon>
        <taxon>Polyphaga</taxon>
        <taxon>Cucujiformia</taxon>
        <taxon>Curculionidae</taxon>
        <taxon>Dryophthorinae</taxon>
        <taxon>Rhynchophorus</taxon>
    </lineage>
</organism>
<dbReference type="AlphaFoldDB" id="A0A834I7E9"/>
<feature type="region of interest" description="Disordered" evidence="1">
    <location>
        <begin position="77"/>
        <end position="128"/>
    </location>
</feature>
<dbReference type="Proteomes" id="UP000625711">
    <property type="component" value="Unassembled WGS sequence"/>
</dbReference>
<comment type="caution">
    <text evidence="2">The sequence shown here is derived from an EMBL/GenBank/DDBJ whole genome shotgun (WGS) entry which is preliminary data.</text>
</comment>
<feature type="compositionally biased region" description="Low complexity" evidence="1">
    <location>
        <begin position="111"/>
        <end position="120"/>
    </location>
</feature>
<evidence type="ECO:0000313" key="3">
    <source>
        <dbReference type="Proteomes" id="UP000625711"/>
    </source>
</evidence>
<name>A0A834I7E9_RHYFE</name>
<protein>
    <submittedName>
        <fullName evidence="2">Uncharacterized protein</fullName>
    </submittedName>
</protein>
<reference evidence="2" key="1">
    <citation type="submission" date="2020-08" db="EMBL/GenBank/DDBJ databases">
        <title>Genome sequencing and assembly of the red palm weevil Rhynchophorus ferrugineus.</title>
        <authorList>
            <person name="Dias G.B."/>
            <person name="Bergman C.M."/>
            <person name="Manee M."/>
        </authorList>
    </citation>
    <scope>NUCLEOTIDE SEQUENCE</scope>
    <source>
        <strain evidence="2">AA-2017</strain>
        <tissue evidence="2">Whole larva</tissue>
    </source>
</reference>
<dbReference type="EMBL" id="JAACXV010013674">
    <property type="protein sequence ID" value="KAF7272830.1"/>
    <property type="molecule type" value="Genomic_DNA"/>
</dbReference>
<evidence type="ECO:0000256" key="1">
    <source>
        <dbReference type="SAM" id="MobiDB-lite"/>
    </source>
</evidence>
<proteinExistence type="predicted"/>
<gene>
    <name evidence="2" type="ORF">GWI33_014415</name>
</gene>